<proteinExistence type="predicted"/>
<accession>X1THU5</accession>
<gene>
    <name evidence="1" type="ORF">S12H4_43049</name>
</gene>
<evidence type="ECO:0000313" key="1">
    <source>
        <dbReference type="EMBL" id="GAJ04888.1"/>
    </source>
</evidence>
<protein>
    <submittedName>
        <fullName evidence="1">Uncharacterized protein</fullName>
    </submittedName>
</protein>
<reference evidence="1" key="1">
    <citation type="journal article" date="2014" name="Front. Microbiol.">
        <title>High frequency of phylogenetically diverse reductive dehalogenase-homologous genes in deep subseafloor sedimentary metagenomes.</title>
        <authorList>
            <person name="Kawai M."/>
            <person name="Futagami T."/>
            <person name="Toyoda A."/>
            <person name="Takaki Y."/>
            <person name="Nishi S."/>
            <person name="Hori S."/>
            <person name="Arai W."/>
            <person name="Tsubouchi T."/>
            <person name="Morono Y."/>
            <person name="Uchiyama I."/>
            <person name="Ito T."/>
            <person name="Fujiyama A."/>
            <person name="Inagaki F."/>
            <person name="Takami H."/>
        </authorList>
    </citation>
    <scope>NUCLEOTIDE SEQUENCE</scope>
    <source>
        <strain evidence="1">Expedition CK06-06</strain>
    </source>
</reference>
<dbReference type="EMBL" id="BARW01026386">
    <property type="protein sequence ID" value="GAJ04888.1"/>
    <property type="molecule type" value="Genomic_DNA"/>
</dbReference>
<name>X1THU5_9ZZZZ</name>
<dbReference type="AlphaFoldDB" id="X1THU5"/>
<sequence>MTNDWKLPIMDCVIKAIEYGSDVVFLTFYNEDLNQELKTSLSLEKCNDIGAVSIGDECALKIYVKGEAIKKLGLSKNQFILKLPIKKIPYDDFYVDVFMGAPRIWHRGFLIKRWNIKEE</sequence>
<organism evidence="1">
    <name type="scientific">marine sediment metagenome</name>
    <dbReference type="NCBI Taxonomy" id="412755"/>
    <lineage>
        <taxon>unclassified sequences</taxon>
        <taxon>metagenomes</taxon>
        <taxon>ecological metagenomes</taxon>
    </lineage>
</organism>
<comment type="caution">
    <text evidence="1">The sequence shown here is derived from an EMBL/GenBank/DDBJ whole genome shotgun (WGS) entry which is preliminary data.</text>
</comment>